<keyword evidence="1" id="KW-0812">Transmembrane</keyword>
<evidence type="ECO:0000313" key="2">
    <source>
        <dbReference type="EMBL" id="MBB5350470.1"/>
    </source>
</evidence>
<comment type="caution">
    <text evidence="2">The sequence shown here is derived from an EMBL/GenBank/DDBJ whole genome shotgun (WGS) entry which is preliminary data.</text>
</comment>
<proteinExistence type="predicted"/>
<dbReference type="Proteomes" id="UP000557717">
    <property type="component" value="Unassembled WGS sequence"/>
</dbReference>
<evidence type="ECO:0000256" key="1">
    <source>
        <dbReference type="SAM" id="Phobius"/>
    </source>
</evidence>
<dbReference type="EMBL" id="JACHFD010000002">
    <property type="protein sequence ID" value="MBB5350470.1"/>
    <property type="molecule type" value="Genomic_DNA"/>
</dbReference>
<evidence type="ECO:0008006" key="4">
    <source>
        <dbReference type="Google" id="ProtNLM"/>
    </source>
</evidence>
<evidence type="ECO:0000313" key="3">
    <source>
        <dbReference type="Proteomes" id="UP000557717"/>
    </source>
</evidence>
<feature type="transmembrane region" description="Helical" evidence="1">
    <location>
        <begin position="20"/>
        <end position="38"/>
    </location>
</feature>
<keyword evidence="3" id="KW-1185">Reference proteome</keyword>
<name>A0A840V933_9BACT</name>
<protein>
    <recommendedName>
        <fullName evidence="4">DUF1559 domain-containing protein</fullName>
    </recommendedName>
</protein>
<keyword evidence="1" id="KW-1133">Transmembrane helix</keyword>
<accession>A0A840V933</accession>
<dbReference type="AlphaFoldDB" id="A0A840V933"/>
<reference evidence="2 3" key="1">
    <citation type="submission" date="2020-08" db="EMBL/GenBank/DDBJ databases">
        <title>Genomic Encyclopedia of Type Strains, Phase IV (KMG-IV): sequencing the most valuable type-strain genomes for metagenomic binning, comparative biology and taxonomic classification.</title>
        <authorList>
            <person name="Goeker M."/>
        </authorList>
    </citation>
    <scope>NUCLEOTIDE SEQUENCE [LARGE SCALE GENOMIC DNA]</scope>
    <source>
        <strain evidence="2 3">YC6886</strain>
    </source>
</reference>
<gene>
    <name evidence="2" type="ORF">HNR46_000694</name>
</gene>
<organism evidence="2 3">
    <name type="scientific">Haloferula luteola</name>
    <dbReference type="NCBI Taxonomy" id="595692"/>
    <lineage>
        <taxon>Bacteria</taxon>
        <taxon>Pseudomonadati</taxon>
        <taxon>Verrucomicrobiota</taxon>
        <taxon>Verrucomicrobiia</taxon>
        <taxon>Verrucomicrobiales</taxon>
        <taxon>Verrucomicrobiaceae</taxon>
        <taxon>Haloferula</taxon>
    </lineage>
</organism>
<sequence>MEGEEKEVPTSNGRMTGPMAVVLGAVLILLVGVLVPYLKEQRKVVARTRGIGNCKQIGMYLIMFDQEFGKFPDEGTAAEVSRSTRSDLDFSGRSSNAIFRQLVAIGAENEMIFYCEHPEGSRRPDGRIDRDHALEPGETGFSYVVNLSFAGDPQRTILASPMVTSKKDRFDAEPYRGHAITLRIDGSVVASRIDESGRALEDDGKSIFESGPRTVWGEMMPEIWQPEFR</sequence>
<keyword evidence="1" id="KW-0472">Membrane</keyword>